<reference evidence="4" key="1">
    <citation type="submission" date="2020-08" db="EMBL/GenBank/DDBJ databases">
        <title>Genome public.</title>
        <authorList>
            <person name="Liu C."/>
            <person name="Sun Q."/>
        </authorList>
    </citation>
    <scope>NUCLEOTIDE SEQUENCE</scope>
    <source>
        <strain evidence="4">NSJ-55</strain>
    </source>
</reference>
<evidence type="ECO:0000259" key="3">
    <source>
        <dbReference type="Pfam" id="PF13472"/>
    </source>
</evidence>
<dbReference type="EMBL" id="JACOPF010000004">
    <property type="protein sequence ID" value="MBC5690205.1"/>
    <property type="molecule type" value="Genomic_DNA"/>
</dbReference>
<evidence type="ECO:0000256" key="1">
    <source>
        <dbReference type="SAM" id="Coils"/>
    </source>
</evidence>
<keyword evidence="5" id="KW-1185">Reference proteome</keyword>
<keyword evidence="2" id="KW-0812">Transmembrane</keyword>
<evidence type="ECO:0000313" key="5">
    <source>
        <dbReference type="Proteomes" id="UP000652477"/>
    </source>
</evidence>
<dbReference type="AlphaFoldDB" id="A0A923LK02"/>
<feature type="transmembrane region" description="Helical" evidence="2">
    <location>
        <begin position="7"/>
        <end position="26"/>
    </location>
</feature>
<dbReference type="SUPFAM" id="SSF52266">
    <property type="entry name" value="SGNH hydrolase"/>
    <property type="match status" value="1"/>
</dbReference>
<keyword evidence="2" id="KW-1133">Transmembrane helix</keyword>
<feature type="domain" description="SGNH hydrolase-type esterase" evidence="3">
    <location>
        <begin position="87"/>
        <end position="235"/>
    </location>
</feature>
<keyword evidence="1" id="KW-0175">Coiled coil</keyword>
<evidence type="ECO:0000313" key="4">
    <source>
        <dbReference type="EMBL" id="MBC5690205.1"/>
    </source>
</evidence>
<name>A0A923LK02_9FIRM</name>
<evidence type="ECO:0000256" key="2">
    <source>
        <dbReference type="SAM" id="Phobius"/>
    </source>
</evidence>
<gene>
    <name evidence="4" type="ORF">H8S37_14905</name>
</gene>
<accession>A0A923LK02</accession>
<dbReference type="InterPro" id="IPR051532">
    <property type="entry name" value="Ester_Hydrolysis_Enzymes"/>
</dbReference>
<proteinExistence type="predicted"/>
<sequence>MKKHRRRGVYICIAIIALLIAIFILAEVITHVTSTKVNTDEGMEIIKRAELADIKTIETKIQQLEDKENAQEDARSPKEIFSSAVVMGDSITEGFTEYDVLNASSVVSKIGVELDELDEQIEQMVKLNPQVIFLAYGMNDIIATQGDTEEFIEQYSALLDKLEEKLPDTKIFVNSIFPVQEQEIEKEPAFKNLEEYNQALSKLCDERQIAYIDNTKLVSPEYYEEDGVHFKPEFYPVWAARMAEVASL</sequence>
<feature type="coiled-coil region" evidence="1">
    <location>
        <begin position="47"/>
        <end position="74"/>
    </location>
</feature>
<dbReference type="InterPro" id="IPR013830">
    <property type="entry name" value="SGNH_hydro"/>
</dbReference>
<organism evidence="4 5">
    <name type="scientific">Mediterraneibacter hominis</name>
    <dbReference type="NCBI Taxonomy" id="2763054"/>
    <lineage>
        <taxon>Bacteria</taxon>
        <taxon>Bacillati</taxon>
        <taxon>Bacillota</taxon>
        <taxon>Clostridia</taxon>
        <taxon>Lachnospirales</taxon>
        <taxon>Lachnospiraceae</taxon>
        <taxon>Mediterraneibacter</taxon>
    </lineage>
</organism>
<comment type="caution">
    <text evidence="4">The sequence shown here is derived from an EMBL/GenBank/DDBJ whole genome shotgun (WGS) entry which is preliminary data.</text>
</comment>
<dbReference type="Gene3D" id="3.40.50.1110">
    <property type="entry name" value="SGNH hydrolase"/>
    <property type="match status" value="1"/>
</dbReference>
<keyword evidence="2" id="KW-0472">Membrane</keyword>
<dbReference type="PANTHER" id="PTHR30383">
    <property type="entry name" value="THIOESTERASE 1/PROTEASE 1/LYSOPHOSPHOLIPASE L1"/>
    <property type="match status" value="1"/>
</dbReference>
<dbReference type="RefSeq" id="WP_186876866.1">
    <property type="nucleotide sequence ID" value="NZ_JACOPF010000004.1"/>
</dbReference>
<dbReference type="Pfam" id="PF13472">
    <property type="entry name" value="Lipase_GDSL_2"/>
    <property type="match status" value="1"/>
</dbReference>
<dbReference type="Proteomes" id="UP000652477">
    <property type="component" value="Unassembled WGS sequence"/>
</dbReference>
<dbReference type="InterPro" id="IPR036514">
    <property type="entry name" value="SGNH_hydro_sf"/>
</dbReference>
<protein>
    <submittedName>
        <fullName evidence="4">Phospholipase</fullName>
    </submittedName>
</protein>